<dbReference type="Gene3D" id="1.50.40.10">
    <property type="entry name" value="Mitochondrial carrier domain"/>
    <property type="match status" value="2"/>
</dbReference>
<accession>A0A9P6EGV6</accession>
<feature type="transmembrane region" description="Helical" evidence="11">
    <location>
        <begin position="6"/>
        <end position="29"/>
    </location>
</feature>
<evidence type="ECO:0000256" key="3">
    <source>
        <dbReference type="ARBA" id="ARBA00022448"/>
    </source>
</evidence>
<keyword evidence="6 11" id="KW-1133">Transmembrane helix</keyword>
<evidence type="ECO:0000256" key="5">
    <source>
        <dbReference type="ARBA" id="ARBA00022737"/>
    </source>
</evidence>
<evidence type="ECO:0000256" key="11">
    <source>
        <dbReference type="SAM" id="Phobius"/>
    </source>
</evidence>
<dbReference type="EMBL" id="MU157846">
    <property type="protein sequence ID" value="KAF9529361.1"/>
    <property type="molecule type" value="Genomic_DNA"/>
</dbReference>
<protein>
    <recommendedName>
        <fullName evidence="14">Mitochondrial carrier</fullName>
    </recommendedName>
</protein>
<evidence type="ECO:0000256" key="7">
    <source>
        <dbReference type="ARBA" id="ARBA00023128"/>
    </source>
</evidence>
<keyword evidence="5" id="KW-0677">Repeat</keyword>
<evidence type="ECO:0000256" key="4">
    <source>
        <dbReference type="ARBA" id="ARBA00022692"/>
    </source>
</evidence>
<dbReference type="InterPro" id="IPR050567">
    <property type="entry name" value="Mitochondrial_Carrier"/>
</dbReference>
<evidence type="ECO:0000256" key="1">
    <source>
        <dbReference type="ARBA" id="ARBA00004225"/>
    </source>
</evidence>
<feature type="transmembrane region" description="Helical" evidence="11">
    <location>
        <begin position="114"/>
        <end position="136"/>
    </location>
</feature>
<dbReference type="AlphaFoldDB" id="A0A9P6EGV6"/>
<keyword evidence="8 9" id="KW-0472">Membrane</keyword>
<name>A0A9P6EGV6_9AGAR</name>
<comment type="similarity">
    <text evidence="2 10">Belongs to the mitochondrial carrier (TC 2.A.29) family.</text>
</comment>
<dbReference type="GO" id="GO:0031966">
    <property type="term" value="C:mitochondrial membrane"/>
    <property type="evidence" value="ECO:0007669"/>
    <property type="project" value="UniProtKB-SubCell"/>
</dbReference>
<evidence type="ECO:0000313" key="12">
    <source>
        <dbReference type="EMBL" id="KAF9529361.1"/>
    </source>
</evidence>
<proteinExistence type="inferred from homology"/>
<keyword evidence="13" id="KW-1185">Reference proteome</keyword>
<gene>
    <name evidence="12" type="ORF">CPB83DRAFT_852536</name>
</gene>
<sequence>MFNTGIFFPMMAGMAISLAITVPFSGVLVRYRANYNPKGLQLDGEGGAVPHTGPIVKSYFTMFGRVYRLEGWPGLYKGLMPTALSAFVVSLIIITSVETETSRHGRYRAPETGVFGTLIYSLALLVLSLPTSILTYRAITTPHRLPYFNPGTSLRMLLTPTERRKPWILYLTPGLMAAEVVHIAIVILFMGPIRRALIPSLAQNPQDISAVKVAIYVAVLGFSSLLLTPLEVIATRLAIQRNHANAEEPAPENQPLDVDEYPNADEDVIGLRQEDDPYLGLVDCAKRMVDEEGWITLYRAWWLTLMGGLMSAVA</sequence>
<keyword evidence="7" id="KW-0496">Mitochondrion</keyword>
<organism evidence="12 13">
    <name type="scientific">Crepidotus variabilis</name>
    <dbReference type="NCBI Taxonomy" id="179855"/>
    <lineage>
        <taxon>Eukaryota</taxon>
        <taxon>Fungi</taxon>
        <taxon>Dikarya</taxon>
        <taxon>Basidiomycota</taxon>
        <taxon>Agaricomycotina</taxon>
        <taxon>Agaricomycetes</taxon>
        <taxon>Agaricomycetidae</taxon>
        <taxon>Agaricales</taxon>
        <taxon>Agaricineae</taxon>
        <taxon>Crepidotaceae</taxon>
        <taxon>Crepidotus</taxon>
    </lineage>
</organism>
<keyword evidence="4 9" id="KW-0812">Transmembrane</keyword>
<dbReference type="InterPro" id="IPR018108">
    <property type="entry name" value="MCP_transmembrane"/>
</dbReference>
<comment type="caution">
    <text evidence="12">The sequence shown here is derived from an EMBL/GenBank/DDBJ whole genome shotgun (WGS) entry which is preliminary data.</text>
</comment>
<dbReference type="PANTHER" id="PTHR45624">
    <property type="entry name" value="MITOCHONDRIAL BASIC AMINO ACIDS TRANSPORTER-RELATED"/>
    <property type="match status" value="1"/>
</dbReference>
<feature type="transmembrane region" description="Helical" evidence="11">
    <location>
        <begin position="167"/>
        <end position="193"/>
    </location>
</feature>
<feature type="repeat" description="Solcar" evidence="9">
    <location>
        <begin position="4"/>
        <end position="103"/>
    </location>
</feature>
<comment type="subcellular location">
    <subcellularLocation>
        <location evidence="1">Mitochondrion membrane</location>
        <topology evidence="1">Multi-pass membrane protein</topology>
    </subcellularLocation>
</comment>
<dbReference type="OrthoDB" id="21292at2759"/>
<dbReference type="SUPFAM" id="SSF103506">
    <property type="entry name" value="Mitochondrial carrier"/>
    <property type="match status" value="2"/>
</dbReference>
<dbReference type="Proteomes" id="UP000807306">
    <property type="component" value="Unassembled WGS sequence"/>
</dbReference>
<dbReference type="Pfam" id="PF00153">
    <property type="entry name" value="Mito_carr"/>
    <property type="match status" value="2"/>
</dbReference>
<evidence type="ECO:0000256" key="6">
    <source>
        <dbReference type="ARBA" id="ARBA00022989"/>
    </source>
</evidence>
<keyword evidence="3 10" id="KW-0813">Transport</keyword>
<feature type="transmembrane region" description="Helical" evidence="11">
    <location>
        <begin position="213"/>
        <end position="234"/>
    </location>
</feature>
<evidence type="ECO:0000313" key="13">
    <source>
        <dbReference type="Proteomes" id="UP000807306"/>
    </source>
</evidence>
<dbReference type="PROSITE" id="PS50920">
    <property type="entry name" value="SOLCAR"/>
    <property type="match status" value="1"/>
</dbReference>
<evidence type="ECO:0000256" key="10">
    <source>
        <dbReference type="RuleBase" id="RU000488"/>
    </source>
</evidence>
<evidence type="ECO:0008006" key="14">
    <source>
        <dbReference type="Google" id="ProtNLM"/>
    </source>
</evidence>
<evidence type="ECO:0000256" key="9">
    <source>
        <dbReference type="PROSITE-ProRule" id="PRU00282"/>
    </source>
</evidence>
<feature type="transmembrane region" description="Helical" evidence="11">
    <location>
        <begin position="75"/>
        <end position="94"/>
    </location>
</feature>
<dbReference type="InterPro" id="IPR023395">
    <property type="entry name" value="MCP_dom_sf"/>
</dbReference>
<evidence type="ECO:0000256" key="2">
    <source>
        <dbReference type="ARBA" id="ARBA00006375"/>
    </source>
</evidence>
<reference evidence="12" key="1">
    <citation type="submission" date="2020-11" db="EMBL/GenBank/DDBJ databases">
        <authorList>
            <consortium name="DOE Joint Genome Institute"/>
            <person name="Ahrendt S."/>
            <person name="Riley R."/>
            <person name="Andreopoulos W."/>
            <person name="Labutti K."/>
            <person name="Pangilinan J."/>
            <person name="Ruiz-Duenas F.J."/>
            <person name="Barrasa J.M."/>
            <person name="Sanchez-Garcia M."/>
            <person name="Camarero S."/>
            <person name="Miyauchi S."/>
            <person name="Serrano A."/>
            <person name="Linde D."/>
            <person name="Babiker R."/>
            <person name="Drula E."/>
            <person name="Ayuso-Fernandez I."/>
            <person name="Pacheco R."/>
            <person name="Padilla G."/>
            <person name="Ferreira P."/>
            <person name="Barriuso J."/>
            <person name="Kellner H."/>
            <person name="Castanera R."/>
            <person name="Alfaro M."/>
            <person name="Ramirez L."/>
            <person name="Pisabarro A.G."/>
            <person name="Kuo A."/>
            <person name="Tritt A."/>
            <person name="Lipzen A."/>
            <person name="He G."/>
            <person name="Yan M."/>
            <person name="Ng V."/>
            <person name="Cullen D."/>
            <person name="Martin F."/>
            <person name="Rosso M.-N."/>
            <person name="Henrissat B."/>
            <person name="Hibbett D."/>
            <person name="Martinez A.T."/>
            <person name="Grigoriev I.V."/>
        </authorList>
    </citation>
    <scope>NUCLEOTIDE SEQUENCE</scope>
    <source>
        <strain evidence="12">CBS 506.95</strain>
    </source>
</reference>
<dbReference type="GO" id="GO:0022857">
    <property type="term" value="F:transmembrane transporter activity"/>
    <property type="evidence" value="ECO:0007669"/>
    <property type="project" value="TreeGrafter"/>
</dbReference>
<evidence type="ECO:0000256" key="8">
    <source>
        <dbReference type="ARBA" id="ARBA00023136"/>
    </source>
</evidence>